<dbReference type="EMBL" id="BART01004465">
    <property type="protein sequence ID" value="GAG71172.1"/>
    <property type="molecule type" value="Genomic_DNA"/>
</dbReference>
<evidence type="ECO:0000256" key="1">
    <source>
        <dbReference type="SAM" id="Phobius"/>
    </source>
</evidence>
<keyword evidence="1" id="KW-1133">Transmembrane helix</keyword>
<dbReference type="AlphaFoldDB" id="X1AP40"/>
<name>X1AP40_9ZZZZ</name>
<evidence type="ECO:0000313" key="2">
    <source>
        <dbReference type="EMBL" id="GAG71172.1"/>
    </source>
</evidence>
<gene>
    <name evidence="2" type="ORF">S01H4_11183</name>
</gene>
<reference evidence="2" key="1">
    <citation type="journal article" date="2014" name="Front. Microbiol.">
        <title>High frequency of phylogenetically diverse reductive dehalogenase-homologous genes in deep subseafloor sedimentary metagenomes.</title>
        <authorList>
            <person name="Kawai M."/>
            <person name="Futagami T."/>
            <person name="Toyoda A."/>
            <person name="Takaki Y."/>
            <person name="Nishi S."/>
            <person name="Hori S."/>
            <person name="Arai W."/>
            <person name="Tsubouchi T."/>
            <person name="Morono Y."/>
            <person name="Uchiyama I."/>
            <person name="Ito T."/>
            <person name="Fujiyama A."/>
            <person name="Inagaki F."/>
            <person name="Takami H."/>
        </authorList>
    </citation>
    <scope>NUCLEOTIDE SEQUENCE</scope>
    <source>
        <strain evidence="2">Expedition CK06-06</strain>
    </source>
</reference>
<organism evidence="2">
    <name type="scientific">marine sediment metagenome</name>
    <dbReference type="NCBI Taxonomy" id="412755"/>
    <lineage>
        <taxon>unclassified sequences</taxon>
        <taxon>metagenomes</taxon>
        <taxon>ecological metagenomes</taxon>
    </lineage>
</organism>
<feature type="transmembrane region" description="Helical" evidence="1">
    <location>
        <begin position="196"/>
        <end position="222"/>
    </location>
</feature>
<feature type="transmembrane region" description="Helical" evidence="1">
    <location>
        <begin position="69"/>
        <end position="92"/>
    </location>
</feature>
<feature type="non-terminal residue" evidence="2">
    <location>
        <position position="1"/>
    </location>
</feature>
<feature type="transmembrane region" description="Helical" evidence="1">
    <location>
        <begin position="124"/>
        <end position="145"/>
    </location>
</feature>
<feature type="transmembrane region" description="Helical" evidence="1">
    <location>
        <begin position="152"/>
        <end position="176"/>
    </location>
</feature>
<protein>
    <submittedName>
        <fullName evidence="2">Uncharacterized protein</fullName>
    </submittedName>
</protein>
<keyword evidence="1" id="KW-0472">Membrane</keyword>
<comment type="caution">
    <text evidence="2">The sequence shown here is derived from an EMBL/GenBank/DDBJ whole genome shotgun (WGS) entry which is preliminary data.</text>
</comment>
<sequence length="227" mass="24487">IMSLANLGKYIPSKILFAGNYFLLSREAGIGSRDVGTSFVISQCLWFVSACIFTIPVISVLSSSLKYSIVFLPLVTGLIIHPKILNSILSLLGKIAHKFTKPGQEISLQISEHVSYALYAKITLLYILGWIIAGLGVYFGALAFYPIGIKDLPICFSSIAISTIVGFMVIFAPAGLGVREGVGTVILAPVVSIETAFLVMLMLRLMGVIIELCFALFSLAFIRVSSV</sequence>
<proteinExistence type="predicted"/>
<keyword evidence="1" id="KW-0812">Transmembrane</keyword>
<accession>X1AP40</accession>
<feature type="transmembrane region" description="Helical" evidence="1">
    <location>
        <begin position="40"/>
        <end position="62"/>
    </location>
</feature>